<dbReference type="Proteomes" id="UP000075360">
    <property type="component" value="Unassembled WGS sequence"/>
</dbReference>
<evidence type="ECO:0000313" key="1">
    <source>
        <dbReference type="EMBL" id="KXV61628.1"/>
    </source>
</evidence>
<reference evidence="1 2" key="1">
    <citation type="submission" date="2015-06" db="EMBL/GenBank/DDBJ databases">
        <title>Improved classification and identification of acetic acid bacteria using matrix-assisted laser desorption/ionization time-of-flight mass spectrometry; Gluconobacter nephelii and Gluconobacter uchimurae are later heterotypic synonyms of Gluconobacter japonicus and Gluconobacter oxydans, respectively.</title>
        <authorList>
            <person name="Li L."/>
            <person name="Cleenwerck I."/>
            <person name="De Vuyst L."/>
            <person name="Vandamme P."/>
        </authorList>
    </citation>
    <scope>NUCLEOTIDE SEQUENCE [LARGE SCALE GENOMIC DNA]</scope>
    <source>
        <strain evidence="1 2">LMG 23690</strain>
    </source>
</reference>
<evidence type="ECO:0000313" key="2">
    <source>
        <dbReference type="Proteomes" id="UP000075360"/>
    </source>
</evidence>
<proteinExistence type="predicted"/>
<dbReference type="PATRIC" id="fig|446692.4.peg.554"/>
<comment type="caution">
    <text evidence="1">The sequence shown here is derived from an EMBL/GenBank/DDBJ whole genome shotgun (WGS) entry which is preliminary data.</text>
</comment>
<gene>
    <name evidence="1" type="ORF">AD948_01030</name>
</gene>
<protein>
    <recommendedName>
        <fullName evidence="3">Transposase</fullName>
    </recommendedName>
</protein>
<dbReference type="EMBL" id="LHZU01000072">
    <property type="protein sequence ID" value="KXV61628.1"/>
    <property type="molecule type" value="Genomic_DNA"/>
</dbReference>
<evidence type="ECO:0008006" key="3">
    <source>
        <dbReference type="Google" id="ProtNLM"/>
    </source>
</evidence>
<dbReference type="AlphaFoldDB" id="A0A149U877"/>
<accession>A0A149U877</accession>
<organism evidence="1 2">
    <name type="scientific">Acetobacter senegalensis</name>
    <dbReference type="NCBI Taxonomy" id="446692"/>
    <lineage>
        <taxon>Bacteria</taxon>
        <taxon>Pseudomonadati</taxon>
        <taxon>Pseudomonadota</taxon>
        <taxon>Alphaproteobacteria</taxon>
        <taxon>Acetobacterales</taxon>
        <taxon>Acetobacteraceae</taxon>
        <taxon>Acetobacter</taxon>
    </lineage>
</organism>
<sequence length="148" mass="16729">MLCEHGRIIERSHTASSRTVYDWRHYLAVLQRKPGALRNGAPFAELPQAFRVLQEHLRKRTGGERDMVEVLALVLHHDEQAVLCAVELALEDGVPTKTHILNTLHRLTDGKKTATARIETPQALTLEREPLANTSRYDALRGEIRHAS</sequence>
<name>A0A149U877_9PROT</name>